<proteinExistence type="predicted"/>
<reference evidence="1" key="2">
    <citation type="journal article" date="2015" name="Data Brief">
        <title>Shoot transcriptome of the giant reed, Arundo donax.</title>
        <authorList>
            <person name="Barrero R.A."/>
            <person name="Guerrero F.D."/>
            <person name="Moolhuijzen P."/>
            <person name="Goolsby J.A."/>
            <person name="Tidwell J."/>
            <person name="Bellgard S.E."/>
            <person name="Bellgard M.I."/>
        </authorList>
    </citation>
    <scope>NUCLEOTIDE SEQUENCE</scope>
    <source>
        <tissue evidence="1">Shoot tissue taken approximately 20 cm above the soil surface</tissue>
    </source>
</reference>
<reference evidence="1" key="1">
    <citation type="submission" date="2014-09" db="EMBL/GenBank/DDBJ databases">
        <authorList>
            <person name="Magalhaes I.L.F."/>
            <person name="Oliveira U."/>
            <person name="Santos F.R."/>
            <person name="Vidigal T.H.D.A."/>
            <person name="Brescovit A.D."/>
            <person name="Santos A.J."/>
        </authorList>
    </citation>
    <scope>NUCLEOTIDE SEQUENCE</scope>
    <source>
        <tissue evidence="1">Shoot tissue taken approximately 20 cm above the soil surface</tissue>
    </source>
</reference>
<organism evidence="1">
    <name type="scientific">Arundo donax</name>
    <name type="common">Giant reed</name>
    <name type="synonym">Donax arundinaceus</name>
    <dbReference type="NCBI Taxonomy" id="35708"/>
    <lineage>
        <taxon>Eukaryota</taxon>
        <taxon>Viridiplantae</taxon>
        <taxon>Streptophyta</taxon>
        <taxon>Embryophyta</taxon>
        <taxon>Tracheophyta</taxon>
        <taxon>Spermatophyta</taxon>
        <taxon>Magnoliopsida</taxon>
        <taxon>Liliopsida</taxon>
        <taxon>Poales</taxon>
        <taxon>Poaceae</taxon>
        <taxon>PACMAD clade</taxon>
        <taxon>Arundinoideae</taxon>
        <taxon>Arundineae</taxon>
        <taxon>Arundo</taxon>
    </lineage>
</organism>
<protein>
    <submittedName>
        <fullName evidence="1">Uncharacterized protein</fullName>
    </submittedName>
</protein>
<dbReference type="AlphaFoldDB" id="A0A0A9FYH9"/>
<sequence>MMIRIPSIQIQSALRSSFCSPLLICLLIQPDCLLLELFRTAEKLPFYWFLNV</sequence>
<accession>A0A0A9FYH9</accession>
<evidence type="ECO:0000313" key="1">
    <source>
        <dbReference type="EMBL" id="JAE17890.1"/>
    </source>
</evidence>
<dbReference type="EMBL" id="GBRH01180006">
    <property type="protein sequence ID" value="JAE17890.1"/>
    <property type="molecule type" value="Transcribed_RNA"/>
</dbReference>
<name>A0A0A9FYH9_ARUDO</name>